<dbReference type="CDD" id="cd04905">
    <property type="entry name" value="ACT_CM-PDT"/>
    <property type="match status" value="1"/>
</dbReference>
<dbReference type="UniPathway" id="UPA00120">
    <property type="reaction ID" value="UER00203"/>
</dbReference>
<dbReference type="GeneID" id="83013227"/>
<dbReference type="PIRSF" id="PIRSF001500">
    <property type="entry name" value="Chor_mut_pdt_Ppr"/>
    <property type="match status" value="1"/>
</dbReference>
<evidence type="ECO:0000256" key="14">
    <source>
        <dbReference type="ARBA" id="ARBA00023239"/>
    </source>
</evidence>
<dbReference type="Pfam" id="PF00800">
    <property type="entry name" value="PDT"/>
    <property type="match status" value="1"/>
</dbReference>
<dbReference type="Pfam" id="PF01842">
    <property type="entry name" value="ACT"/>
    <property type="match status" value="1"/>
</dbReference>
<evidence type="ECO:0000256" key="15">
    <source>
        <dbReference type="ARBA" id="ARBA00023268"/>
    </source>
</evidence>
<evidence type="ECO:0000256" key="5">
    <source>
        <dbReference type="ARBA" id="ARBA00004817"/>
    </source>
</evidence>
<evidence type="ECO:0000259" key="22">
    <source>
        <dbReference type="PROSITE" id="PS51671"/>
    </source>
</evidence>
<evidence type="ECO:0000313" key="23">
    <source>
        <dbReference type="EMBL" id="CUO62781.1"/>
    </source>
</evidence>
<dbReference type="PANTHER" id="PTHR21022:SF19">
    <property type="entry name" value="PREPHENATE DEHYDRATASE-RELATED"/>
    <property type="match status" value="1"/>
</dbReference>
<dbReference type="GO" id="GO:0005737">
    <property type="term" value="C:cytoplasm"/>
    <property type="evidence" value="ECO:0007669"/>
    <property type="project" value="UniProtKB-SubCell"/>
</dbReference>
<keyword evidence="11" id="KW-0057">Aromatic amino acid biosynthesis</keyword>
<dbReference type="Gene3D" id="3.40.190.10">
    <property type="entry name" value="Periplasmic binding protein-like II"/>
    <property type="match status" value="2"/>
</dbReference>
<dbReference type="CDD" id="cd13631">
    <property type="entry name" value="PBP2_Ct-PDT_like"/>
    <property type="match status" value="1"/>
</dbReference>
<dbReference type="OrthoDB" id="9802281at2"/>
<dbReference type="SMART" id="SM00830">
    <property type="entry name" value="CM_2"/>
    <property type="match status" value="1"/>
</dbReference>
<gene>
    <name evidence="23" type="primary">pheA</name>
    <name evidence="23" type="ORF">ERS852470_02889</name>
</gene>
<dbReference type="GO" id="GO:0009094">
    <property type="term" value="P:L-phenylalanine biosynthetic process"/>
    <property type="evidence" value="ECO:0007669"/>
    <property type="project" value="UniProtKB-UniPathway"/>
</dbReference>
<evidence type="ECO:0000256" key="19">
    <source>
        <dbReference type="PIRSR" id="PIRSR001500-2"/>
    </source>
</evidence>
<protein>
    <recommendedName>
        <fullName evidence="7">Bifunctional chorismate mutase/prephenate dehydratase</fullName>
        <ecNumber evidence="6">4.2.1.51</ecNumber>
    </recommendedName>
    <alternativeName>
        <fullName evidence="17">Chorismate mutase-prephenate dehydratase</fullName>
    </alternativeName>
    <alternativeName>
        <fullName evidence="8">Prephenate dehydratase</fullName>
    </alternativeName>
    <alternativeName>
        <fullName evidence="16">p-protein</fullName>
    </alternativeName>
</protein>
<evidence type="ECO:0000259" key="20">
    <source>
        <dbReference type="PROSITE" id="PS51168"/>
    </source>
</evidence>
<name>A0A174K3U8_9CLOT</name>
<dbReference type="GO" id="GO:0004664">
    <property type="term" value="F:prephenate dehydratase activity"/>
    <property type="evidence" value="ECO:0007669"/>
    <property type="project" value="UniProtKB-EC"/>
</dbReference>
<dbReference type="RefSeq" id="WP_042402155.1">
    <property type="nucleotide sequence ID" value="NZ_CYYT01000056.1"/>
</dbReference>
<dbReference type="InterPro" id="IPR045865">
    <property type="entry name" value="ACT-like_dom_sf"/>
</dbReference>
<dbReference type="NCBIfam" id="TIGR01805">
    <property type="entry name" value="CM_mono_grmpos"/>
    <property type="match status" value="1"/>
</dbReference>
<dbReference type="SUPFAM" id="SSF55021">
    <property type="entry name" value="ACT-like"/>
    <property type="match status" value="1"/>
</dbReference>
<evidence type="ECO:0000256" key="4">
    <source>
        <dbReference type="ARBA" id="ARBA00004741"/>
    </source>
</evidence>
<proteinExistence type="predicted"/>
<dbReference type="PROSITE" id="PS51168">
    <property type="entry name" value="CHORISMATE_MUT_2"/>
    <property type="match status" value="1"/>
</dbReference>
<evidence type="ECO:0000259" key="21">
    <source>
        <dbReference type="PROSITE" id="PS51171"/>
    </source>
</evidence>
<evidence type="ECO:0000256" key="16">
    <source>
        <dbReference type="ARBA" id="ARBA00031175"/>
    </source>
</evidence>
<comment type="subcellular location">
    <subcellularLocation>
        <location evidence="3">Cytoplasm</location>
    </subcellularLocation>
</comment>
<dbReference type="Gene3D" id="3.30.70.260">
    <property type="match status" value="1"/>
</dbReference>
<dbReference type="InterPro" id="IPR011279">
    <property type="entry name" value="Chorismate_mutase_GmP"/>
</dbReference>
<dbReference type="SUPFAM" id="SSF53850">
    <property type="entry name" value="Periplasmic binding protein-like II"/>
    <property type="match status" value="1"/>
</dbReference>
<comment type="catalytic activity">
    <reaction evidence="1">
        <text>chorismate = prephenate</text>
        <dbReference type="Rhea" id="RHEA:13897"/>
        <dbReference type="ChEBI" id="CHEBI:29748"/>
        <dbReference type="ChEBI" id="CHEBI:29934"/>
        <dbReference type="EC" id="5.4.99.5"/>
    </reaction>
</comment>
<dbReference type="EC" id="4.2.1.51" evidence="6"/>
<keyword evidence="12" id="KW-0584">Phenylalanine biosynthesis</keyword>
<comment type="pathway">
    <text evidence="5">Metabolic intermediate biosynthesis; prephenate biosynthesis; prephenate from chorismate: step 1/1.</text>
</comment>
<dbReference type="AlphaFoldDB" id="A0A174K3U8"/>
<evidence type="ECO:0000256" key="12">
    <source>
        <dbReference type="ARBA" id="ARBA00023222"/>
    </source>
</evidence>
<feature type="domain" description="ACT" evidence="22">
    <location>
        <begin position="304"/>
        <end position="381"/>
    </location>
</feature>
<comment type="pathway">
    <text evidence="4">Amino-acid biosynthesis; L-phenylalanine biosynthesis; phenylpyruvate from prephenate: step 1/1.</text>
</comment>
<dbReference type="GO" id="GO:0004106">
    <property type="term" value="F:chorismate mutase activity"/>
    <property type="evidence" value="ECO:0007669"/>
    <property type="project" value="UniProtKB-EC"/>
</dbReference>
<dbReference type="InterPro" id="IPR002701">
    <property type="entry name" value="CM_II_prokaryot"/>
</dbReference>
<evidence type="ECO:0000256" key="9">
    <source>
        <dbReference type="ARBA" id="ARBA00022490"/>
    </source>
</evidence>
<dbReference type="EMBL" id="CYZV01000035">
    <property type="protein sequence ID" value="CUO62781.1"/>
    <property type="molecule type" value="Genomic_DNA"/>
</dbReference>
<dbReference type="InterPro" id="IPR036979">
    <property type="entry name" value="CM_dom_sf"/>
</dbReference>
<accession>A0A174K3U8</accession>
<dbReference type="InterPro" id="IPR008242">
    <property type="entry name" value="Chor_mutase/pphenate_deHydtase"/>
</dbReference>
<feature type="domain" description="Prephenate dehydratase" evidence="21">
    <location>
        <begin position="115"/>
        <end position="292"/>
    </location>
</feature>
<evidence type="ECO:0000256" key="18">
    <source>
        <dbReference type="ARBA" id="ARBA00047848"/>
    </source>
</evidence>
<feature type="site" description="Essential for prephenate dehydratase activity" evidence="19">
    <location>
        <position position="285"/>
    </location>
</feature>
<evidence type="ECO:0000256" key="7">
    <source>
        <dbReference type="ARBA" id="ARBA00014401"/>
    </source>
</evidence>
<organism evidence="23 24">
    <name type="scientific">Clostridium disporicum</name>
    <dbReference type="NCBI Taxonomy" id="84024"/>
    <lineage>
        <taxon>Bacteria</taxon>
        <taxon>Bacillati</taxon>
        <taxon>Bacillota</taxon>
        <taxon>Clostridia</taxon>
        <taxon>Eubacteriales</taxon>
        <taxon>Clostridiaceae</taxon>
        <taxon>Clostridium</taxon>
    </lineage>
</organism>
<dbReference type="PROSITE" id="PS51671">
    <property type="entry name" value="ACT"/>
    <property type="match status" value="1"/>
</dbReference>
<dbReference type="InterPro" id="IPR001086">
    <property type="entry name" value="Preph_deHydtase"/>
</dbReference>
<keyword evidence="10" id="KW-0028">Amino-acid biosynthesis</keyword>
<dbReference type="Pfam" id="PF01817">
    <property type="entry name" value="CM_2"/>
    <property type="match status" value="1"/>
</dbReference>
<comment type="function">
    <text evidence="2">Catalyzes the Claisen rearrangement of chorismate to prephenate and the decarboxylation/dehydration of prephenate to phenylpyruvate.</text>
</comment>
<keyword evidence="9" id="KW-0963">Cytoplasm</keyword>
<dbReference type="NCBIfam" id="NF008865">
    <property type="entry name" value="PRK11898.1"/>
    <property type="match status" value="1"/>
</dbReference>
<evidence type="ECO:0000313" key="24">
    <source>
        <dbReference type="Proteomes" id="UP000095558"/>
    </source>
</evidence>
<dbReference type="SUPFAM" id="SSF48600">
    <property type="entry name" value="Chorismate mutase II"/>
    <property type="match status" value="1"/>
</dbReference>
<evidence type="ECO:0000256" key="17">
    <source>
        <dbReference type="ARBA" id="ARBA00031520"/>
    </source>
</evidence>
<dbReference type="InterPro" id="IPR036263">
    <property type="entry name" value="Chorismate_II_sf"/>
</dbReference>
<sequence length="386" mass="44736">MDLSECRKEIDNIDKELVKLFEKRMNVAINVAKYKIENNLPIFNEAREVEVIKKNVDRLNNKEYSKLTENFFNHLMALSRKLQADIFEENNDDTISKIEDTISVNKDKRSLNNIRIGYQGVKGSFSEEAMIKYFGENHENNNYEEFEDVFSALKNDEIDYGILPIENSYTGAITSVYDLLVKYGLYIVGEECIKIDQNLIGIKGTKINDIKEVYSHPQGFEQSKEFLSNYSNLKLIPFHNTAISAKYISELNDKSKAAIASLRAAKIYDLDIIQKEINDKDDNHTKFIIVGRKLESSKDCNKITVVFSLDDKSGTLYNLLRHFAENNINMIKIESRPSKNEPWQYLLYVDFEGNIENEDVKKAIRLIEENSEYFKLLGSYKKVNKL</sequence>
<dbReference type="PANTHER" id="PTHR21022">
    <property type="entry name" value="PREPHENATE DEHYDRATASE P PROTEIN"/>
    <property type="match status" value="1"/>
</dbReference>
<dbReference type="UniPathway" id="UPA00121">
    <property type="reaction ID" value="UER00345"/>
</dbReference>
<evidence type="ECO:0000256" key="1">
    <source>
        <dbReference type="ARBA" id="ARBA00000824"/>
    </source>
</evidence>
<evidence type="ECO:0000256" key="11">
    <source>
        <dbReference type="ARBA" id="ARBA00023141"/>
    </source>
</evidence>
<dbReference type="Gene3D" id="1.20.59.10">
    <property type="entry name" value="Chorismate mutase"/>
    <property type="match status" value="1"/>
</dbReference>
<keyword evidence="15" id="KW-0511">Multifunctional enzyme</keyword>
<dbReference type="GO" id="GO:0046417">
    <property type="term" value="P:chorismate metabolic process"/>
    <property type="evidence" value="ECO:0007669"/>
    <property type="project" value="InterPro"/>
</dbReference>
<reference evidence="23 24" key="1">
    <citation type="submission" date="2015-09" db="EMBL/GenBank/DDBJ databases">
        <authorList>
            <consortium name="Pathogen Informatics"/>
        </authorList>
    </citation>
    <scope>NUCLEOTIDE SEQUENCE [LARGE SCALE GENOMIC DNA]</scope>
    <source>
        <strain evidence="23 24">2789STDY5834855</strain>
    </source>
</reference>
<dbReference type="Proteomes" id="UP000095558">
    <property type="component" value="Unassembled WGS sequence"/>
</dbReference>
<keyword evidence="14" id="KW-0456">Lyase</keyword>
<dbReference type="InterPro" id="IPR002912">
    <property type="entry name" value="ACT_dom"/>
</dbReference>
<evidence type="ECO:0000256" key="13">
    <source>
        <dbReference type="ARBA" id="ARBA00023235"/>
    </source>
</evidence>
<evidence type="ECO:0000256" key="6">
    <source>
        <dbReference type="ARBA" id="ARBA00013147"/>
    </source>
</evidence>
<dbReference type="PROSITE" id="PS51171">
    <property type="entry name" value="PREPHENATE_DEHYDR_3"/>
    <property type="match status" value="1"/>
</dbReference>
<evidence type="ECO:0000256" key="8">
    <source>
        <dbReference type="ARBA" id="ARBA00021872"/>
    </source>
</evidence>
<evidence type="ECO:0000256" key="10">
    <source>
        <dbReference type="ARBA" id="ARBA00022605"/>
    </source>
</evidence>
<evidence type="ECO:0000256" key="2">
    <source>
        <dbReference type="ARBA" id="ARBA00002364"/>
    </source>
</evidence>
<comment type="catalytic activity">
    <reaction evidence="18">
        <text>prephenate + H(+) = 3-phenylpyruvate + CO2 + H2O</text>
        <dbReference type="Rhea" id="RHEA:21648"/>
        <dbReference type="ChEBI" id="CHEBI:15377"/>
        <dbReference type="ChEBI" id="CHEBI:15378"/>
        <dbReference type="ChEBI" id="CHEBI:16526"/>
        <dbReference type="ChEBI" id="CHEBI:18005"/>
        <dbReference type="ChEBI" id="CHEBI:29934"/>
        <dbReference type="EC" id="4.2.1.51"/>
    </reaction>
</comment>
<evidence type="ECO:0000256" key="3">
    <source>
        <dbReference type="ARBA" id="ARBA00004496"/>
    </source>
</evidence>
<feature type="domain" description="Chorismate mutase" evidence="20">
    <location>
        <begin position="1"/>
        <end position="87"/>
    </location>
</feature>
<keyword evidence="13" id="KW-0413">Isomerase</keyword>